<comment type="caution">
    <text evidence="1">The sequence shown here is derived from an EMBL/GenBank/DDBJ whole genome shotgun (WGS) entry which is preliminary data.</text>
</comment>
<organism evidence="1 2">
    <name type="scientific">Belliella marina</name>
    <dbReference type="NCBI Taxonomy" id="1644146"/>
    <lineage>
        <taxon>Bacteria</taxon>
        <taxon>Pseudomonadati</taxon>
        <taxon>Bacteroidota</taxon>
        <taxon>Cytophagia</taxon>
        <taxon>Cytophagales</taxon>
        <taxon>Cyclobacteriaceae</taxon>
        <taxon>Belliella</taxon>
    </lineage>
</organism>
<protein>
    <submittedName>
        <fullName evidence="1">Uncharacterized protein</fullName>
    </submittedName>
</protein>
<sequence>MQIQRHLMNTPPYLKLVFATAFFWGLSLLGITVSAQQTGIRTHTPHPSAVLDLQSTDKGVLSPRLSTAQKDAIVDPAEGLVVYDTDLKAYTFFDGTQWVLPEVDYTFPDRVYTIVGYPYIETRTDGGTANVETNLKFQQVTVSPASIVKESGHDILSLSGNRIVFNQAGRYLIRVSGDFFKITPAYSQNVKGRIIIGLQENTAQLINTFFHLPSVGSARSSRVNVTVVDMEVGSTLYLLVKKDRFEDDPNIAEARAAWDEMLLEIELLP</sequence>
<reference evidence="2" key="1">
    <citation type="journal article" date="2019" name="Int. J. Syst. Evol. Microbiol.">
        <title>The Global Catalogue of Microorganisms (GCM) 10K type strain sequencing project: providing services to taxonomists for standard genome sequencing and annotation.</title>
        <authorList>
            <consortium name="The Broad Institute Genomics Platform"/>
            <consortium name="The Broad Institute Genome Sequencing Center for Infectious Disease"/>
            <person name="Wu L."/>
            <person name="Ma J."/>
        </authorList>
    </citation>
    <scope>NUCLEOTIDE SEQUENCE [LARGE SCALE GENOMIC DNA]</scope>
    <source>
        <strain evidence="2">CGMCC 1.15180</strain>
    </source>
</reference>
<dbReference type="EMBL" id="JBHUHR010000031">
    <property type="protein sequence ID" value="MFD2035313.1"/>
    <property type="molecule type" value="Genomic_DNA"/>
</dbReference>
<evidence type="ECO:0000313" key="2">
    <source>
        <dbReference type="Proteomes" id="UP001597361"/>
    </source>
</evidence>
<accession>A0ABW4VKR0</accession>
<proteinExistence type="predicted"/>
<gene>
    <name evidence="1" type="ORF">ACFSKL_10950</name>
</gene>
<keyword evidence="2" id="KW-1185">Reference proteome</keyword>
<evidence type="ECO:0000313" key="1">
    <source>
        <dbReference type="EMBL" id="MFD2035313.1"/>
    </source>
</evidence>
<name>A0ABW4VKR0_9BACT</name>
<dbReference type="RefSeq" id="WP_376886201.1">
    <property type="nucleotide sequence ID" value="NZ_JBHUHR010000031.1"/>
</dbReference>
<dbReference type="Proteomes" id="UP001597361">
    <property type="component" value="Unassembled WGS sequence"/>
</dbReference>